<comment type="caution">
    <text evidence="14">The sequence shown here is derived from an EMBL/GenBank/DDBJ whole genome shotgun (WGS) entry which is preliminary data.</text>
</comment>
<protein>
    <recommendedName>
        <fullName evidence="11">Protein FAM161A</fullName>
    </recommendedName>
</protein>
<evidence type="ECO:0000256" key="7">
    <source>
        <dbReference type="ARBA" id="ARBA00023069"/>
    </source>
</evidence>
<evidence type="ECO:0000256" key="4">
    <source>
        <dbReference type="ARBA" id="ARBA00022490"/>
    </source>
</evidence>
<keyword evidence="15" id="KW-1185">Reference proteome</keyword>
<dbReference type="PANTHER" id="PTHR21501">
    <property type="entry name" value="PROTEIN FAM-161"/>
    <property type="match status" value="1"/>
</dbReference>
<evidence type="ECO:0000256" key="2">
    <source>
        <dbReference type="ARBA" id="ARBA00004120"/>
    </source>
</evidence>
<evidence type="ECO:0000256" key="10">
    <source>
        <dbReference type="ARBA" id="ARBA00037165"/>
    </source>
</evidence>
<feature type="coiled-coil region" evidence="12">
    <location>
        <begin position="518"/>
        <end position="602"/>
    </location>
</feature>
<feature type="compositionally biased region" description="Basic and acidic residues" evidence="13">
    <location>
        <begin position="355"/>
        <end position="364"/>
    </location>
</feature>
<feature type="compositionally biased region" description="Basic and acidic residues" evidence="13">
    <location>
        <begin position="790"/>
        <end position="799"/>
    </location>
</feature>
<dbReference type="AlphaFoldDB" id="A0A8T0AE36"/>
<evidence type="ECO:0000256" key="13">
    <source>
        <dbReference type="SAM" id="MobiDB-lite"/>
    </source>
</evidence>
<proteinExistence type="inferred from homology"/>
<evidence type="ECO:0000256" key="6">
    <source>
        <dbReference type="ARBA" id="ARBA00023054"/>
    </source>
</evidence>
<dbReference type="InterPro" id="IPR051655">
    <property type="entry name" value="FAM161"/>
</dbReference>
<sequence>MSCLKTPVDPLTKVPLALYERARAAPNNEQMESDSEFDPDTNEGLQDEVCCPLSVADGCKLGGHIDLQELNLSNKEYYRKLDQLRRAHLCTMADLKLMHIKSLNLKSAKPINGHDRVCLLQHNRQNSTTEENLKKALSAHELQSTTYVDDDDNVHGDHINPNVSKGSLGSPKERIRNMWRGFCIYKKSSSRQQASSVSPENHPGDHQAMVESKIQRSNKGKGWRPQVTVPKPFRMTLRESKCKAVRSRAEIEHENEKLRRELEELTECQRKFRAAPMPSHVRLLLYEELQERDEERRREFRTAVQQRLLAAQKPFSFLEREQIKKQQKELNMLLSTKEQEKHKRRQFRAKPVPRAVKEAASQEREKEEKLYREIKKEMRATDMLLSATEPPSMLAKRLNERHARKEELSVDQKSSTITNHKNRFCSRVPDFDAHYRSFQKQLESKREFRPLTTCKPFKLRTANNSPCKERLAAKAEAERRSQSASMCLFVSLSPASSSVCSSASGSCEYLPPKITDAAKKRQEAVRKVLEQRKKAEQDEEKWKERQRQKEKKLQKLIAKRAQAYDPHVALAQICESKLKEFRKQDLQRRREYQEELREIQGRVKSRPLLLEQVTQMNAKRAAEKRYSEALRAFGLDQAFIKRNALASNHGCTFSGGSDIQSPHTHRKDKTAGDVENADSEDYSDADYPADYEDYKHDVEDVLMVRKNERKQEDEGEKLDEEWDPNKDREAIRSYEHDLDFDDYQDGDDCSHGRHSNTSVTSDDGQRKEDGKSVSGSQESEGGEETDECESGDKKNNDSD</sequence>
<keyword evidence="8" id="KW-0206">Cytoskeleton</keyword>
<dbReference type="GO" id="GO:0005814">
    <property type="term" value="C:centriole"/>
    <property type="evidence" value="ECO:0007669"/>
    <property type="project" value="UniProtKB-SubCell"/>
</dbReference>
<dbReference type="GO" id="GO:0005929">
    <property type="term" value="C:cilium"/>
    <property type="evidence" value="ECO:0007669"/>
    <property type="project" value="TreeGrafter"/>
</dbReference>
<comment type="subcellular location">
    <subcellularLocation>
        <location evidence="2">Cytoplasm</location>
        <location evidence="2">Cytoskeleton</location>
        <location evidence="2">Cilium basal body</location>
    </subcellularLocation>
    <subcellularLocation>
        <location evidence="1">Cytoplasm</location>
        <location evidence="1">Cytoskeleton</location>
        <location evidence="1">Microtubule organizing center</location>
        <location evidence="1">Centrosome</location>
        <location evidence="1">Centriole</location>
    </subcellularLocation>
</comment>
<dbReference type="Proteomes" id="UP000606274">
    <property type="component" value="Unassembled WGS sequence"/>
</dbReference>
<feature type="region of interest" description="Disordered" evidence="13">
    <location>
        <begin position="338"/>
        <end position="364"/>
    </location>
</feature>
<gene>
    <name evidence="14" type="ORF">HF521_012715</name>
</gene>
<evidence type="ECO:0000256" key="9">
    <source>
        <dbReference type="ARBA" id="ARBA00023273"/>
    </source>
</evidence>
<dbReference type="GO" id="GO:0044782">
    <property type="term" value="P:cilium organization"/>
    <property type="evidence" value="ECO:0007669"/>
    <property type="project" value="TreeGrafter"/>
</dbReference>
<feature type="compositionally biased region" description="Acidic residues" evidence="13">
    <location>
        <begin position="713"/>
        <end position="722"/>
    </location>
</feature>
<evidence type="ECO:0000256" key="12">
    <source>
        <dbReference type="SAM" id="Coils"/>
    </source>
</evidence>
<feature type="compositionally biased region" description="Polar residues" evidence="13">
    <location>
        <begin position="653"/>
        <end position="662"/>
    </location>
</feature>
<keyword evidence="9" id="KW-0966">Cell projection</keyword>
<feature type="compositionally biased region" description="Acidic residues" evidence="13">
    <location>
        <begin position="675"/>
        <end position="689"/>
    </location>
</feature>
<feature type="region of interest" description="Disordered" evidence="13">
    <location>
        <begin position="148"/>
        <end position="171"/>
    </location>
</feature>
<organism evidence="14 15">
    <name type="scientific">Silurus meridionalis</name>
    <name type="common">Southern catfish</name>
    <name type="synonym">Silurus soldatovi meridionalis</name>
    <dbReference type="NCBI Taxonomy" id="175797"/>
    <lineage>
        <taxon>Eukaryota</taxon>
        <taxon>Metazoa</taxon>
        <taxon>Chordata</taxon>
        <taxon>Craniata</taxon>
        <taxon>Vertebrata</taxon>
        <taxon>Euteleostomi</taxon>
        <taxon>Actinopterygii</taxon>
        <taxon>Neopterygii</taxon>
        <taxon>Teleostei</taxon>
        <taxon>Ostariophysi</taxon>
        <taxon>Siluriformes</taxon>
        <taxon>Siluridae</taxon>
        <taxon>Silurus</taxon>
    </lineage>
</organism>
<keyword evidence="6 12" id="KW-0175">Coiled coil</keyword>
<feature type="compositionally biased region" description="Basic and acidic residues" evidence="13">
    <location>
        <begin position="723"/>
        <end position="737"/>
    </location>
</feature>
<feature type="region of interest" description="Disordered" evidence="13">
    <location>
        <begin position="653"/>
        <end position="689"/>
    </location>
</feature>
<evidence type="ECO:0000256" key="1">
    <source>
        <dbReference type="ARBA" id="ARBA00004114"/>
    </source>
</evidence>
<comment type="function">
    <text evidence="10">Involved in ciliogenesis.</text>
</comment>
<dbReference type="PANTHER" id="PTHR21501:SF3">
    <property type="entry name" value="PROTEIN FAM161A"/>
    <property type="match status" value="1"/>
</dbReference>
<keyword evidence="4" id="KW-0963">Cytoplasm</keyword>
<reference evidence="14" key="1">
    <citation type="submission" date="2020-08" db="EMBL/GenBank/DDBJ databases">
        <title>Chromosome-level assembly of Southern catfish (Silurus meridionalis) provides insights into visual adaptation to the nocturnal and benthic lifestyles.</title>
        <authorList>
            <person name="Zhang Y."/>
            <person name="Wang D."/>
            <person name="Peng Z."/>
        </authorList>
    </citation>
    <scope>NUCLEOTIDE SEQUENCE</scope>
    <source>
        <strain evidence="14">SWU-2019-XX</strain>
        <tissue evidence="14">Muscle</tissue>
    </source>
</reference>
<dbReference type="EMBL" id="JABFDY010000024">
    <property type="protein sequence ID" value="KAF7689362.1"/>
    <property type="molecule type" value="Genomic_DNA"/>
</dbReference>
<dbReference type="InterPro" id="IPR019579">
    <property type="entry name" value="FAM161A/B"/>
</dbReference>
<feature type="compositionally biased region" description="Acidic residues" evidence="13">
    <location>
        <begin position="738"/>
        <end position="747"/>
    </location>
</feature>
<name>A0A8T0AE36_SILME</name>
<evidence type="ECO:0000256" key="11">
    <source>
        <dbReference type="ARBA" id="ARBA00039949"/>
    </source>
</evidence>
<evidence type="ECO:0000256" key="5">
    <source>
        <dbReference type="ARBA" id="ARBA00022794"/>
    </source>
</evidence>
<accession>A0A8T0AE36</accession>
<evidence type="ECO:0000256" key="3">
    <source>
        <dbReference type="ARBA" id="ARBA00006663"/>
    </source>
</evidence>
<feature type="region of interest" description="Disordered" evidence="13">
    <location>
        <begin position="705"/>
        <end position="799"/>
    </location>
</feature>
<evidence type="ECO:0000256" key="8">
    <source>
        <dbReference type="ARBA" id="ARBA00023212"/>
    </source>
</evidence>
<keyword evidence="7" id="KW-0969">Cilium</keyword>
<feature type="compositionally biased region" description="Acidic residues" evidence="13">
    <location>
        <begin position="780"/>
        <end position="789"/>
    </location>
</feature>
<keyword evidence="5" id="KW-0970">Cilium biogenesis/degradation</keyword>
<evidence type="ECO:0000313" key="15">
    <source>
        <dbReference type="Proteomes" id="UP000606274"/>
    </source>
</evidence>
<dbReference type="Pfam" id="PF10595">
    <property type="entry name" value="FAM161A_B"/>
    <property type="match status" value="1"/>
</dbReference>
<comment type="similarity">
    <text evidence="3">Belongs to the FAM161 family.</text>
</comment>
<evidence type="ECO:0000313" key="14">
    <source>
        <dbReference type="EMBL" id="KAF7689362.1"/>
    </source>
</evidence>
<feature type="coiled-coil region" evidence="12">
    <location>
        <begin position="244"/>
        <end position="275"/>
    </location>
</feature>